<accession>A0A6P8PMV2</accession>
<dbReference type="InterPro" id="IPR018363">
    <property type="entry name" value="CD59_antigen_CS"/>
</dbReference>
<dbReference type="InterPro" id="IPR051110">
    <property type="entry name" value="Ly-6/neurotoxin-like_GPI-ap"/>
</dbReference>
<dbReference type="Gene3D" id="2.10.60.10">
    <property type="entry name" value="CD59"/>
    <property type="match status" value="1"/>
</dbReference>
<dbReference type="GeneID" id="117353460"/>
<evidence type="ECO:0000259" key="3">
    <source>
        <dbReference type="Pfam" id="PF00087"/>
    </source>
</evidence>
<feature type="domain" description="Snake toxin/toxin-like" evidence="3">
    <location>
        <begin position="14"/>
        <end position="91"/>
    </location>
</feature>
<dbReference type="PANTHER" id="PTHR16983:SF10">
    <property type="entry name" value="PROTEIN QUIVER"/>
    <property type="match status" value="1"/>
</dbReference>
<dbReference type="RefSeq" id="XP_033785299.1">
    <property type="nucleotide sequence ID" value="XM_033929408.1"/>
</dbReference>
<dbReference type="Proteomes" id="UP000515159">
    <property type="component" value="Chromosome 2"/>
</dbReference>
<evidence type="ECO:0000256" key="1">
    <source>
        <dbReference type="ARBA" id="ARBA00022729"/>
    </source>
</evidence>
<dbReference type="PROSITE" id="PS00983">
    <property type="entry name" value="LY6_UPAR"/>
    <property type="match status" value="1"/>
</dbReference>
<keyword evidence="1" id="KW-0732">Signal</keyword>
<name>A0A6P8PMV2_GEOSA</name>
<dbReference type="InterPro" id="IPR045860">
    <property type="entry name" value="Snake_toxin-like_sf"/>
</dbReference>
<gene>
    <name evidence="5" type="primary">LOC117353460</name>
</gene>
<keyword evidence="2" id="KW-1133">Transmembrane helix</keyword>
<evidence type="ECO:0000313" key="5">
    <source>
        <dbReference type="RefSeq" id="XP_033785299.1"/>
    </source>
</evidence>
<protein>
    <submittedName>
        <fullName evidence="5">Ly6/PLAUR domain-containing protein 2-like</fullName>
    </submittedName>
</protein>
<dbReference type="GO" id="GO:0005886">
    <property type="term" value="C:plasma membrane"/>
    <property type="evidence" value="ECO:0007669"/>
    <property type="project" value="TreeGrafter"/>
</dbReference>
<dbReference type="SUPFAM" id="SSF57302">
    <property type="entry name" value="Snake toxin-like"/>
    <property type="match status" value="1"/>
</dbReference>
<keyword evidence="2" id="KW-0812">Transmembrane</keyword>
<dbReference type="PANTHER" id="PTHR16983">
    <property type="entry name" value="UPAR/LY6 DOMAIN-CONTAINING PROTEIN"/>
    <property type="match status" value="1"/>
</dbReference>
<evidence type="ECO:0000256" key="2">
    <source>
        <dbReference type="SAM" id="Phobius"/>
    </source>
</evidence>
<dbReference type="FunFam" id="2.10.60.10:FF:000003">
    <property type="entry name" value="lymphocyte antigen 6E isoform X1"/>
    <property type="match status" value="1"/>
</dbReference>
<dbReference type="InParanoid" id="A0A6P8PMV2"/>
<dbReference type="KEGG" id="gsh:117353460"/>
<sequence>MRKEETREDKASSLRCYLCQAPSPSMKCTIIQNCHENQTVCKTIVHESVTGFPFQEDKTIISFCAEECTPSDTSWFAIRRPVYCCNYDLCNRFDLQSGTTSVHLNYLAILAASLLCILLTPKLFM</sequence>
<dbReference type="Pfam" id="PF00087">
    <property type="entry name" value="Toxin_TOLIP"/>
    <property type="match status" value="1"/>
</dbReference>
<proteinExistence type="predicted"/>
<dbReference type="OrthoDB" id="9900838at2759"/>
<dbReference type="InterPro" id="IPR035076">
    <property type="entry name" value="Toxin/TOLIP"/>
</dbReference>
<dbReference type="AlphaFoldDB" id="A0A6P8PMV2"/>
<feature type="transmembrane region" description="Helical" evidence="2">
    <location>
        <begin position="104"/>
        <end position="124"/>
    </location>
</feature>
<organism evidence="4 5">
    <name type="scientific">Geotrypetes seraphini</name>
    <name type="common">Gaboon caecilian</name>
    <name type="synonym">Caecilia seraphini</name>
    <dbReference type="NCBI Taxonomy" id="260995"/>
    <lineage>
        <taxon>Eukaryota</taxon>
        <taxon>Metazoa</taxon>
        <taxon>Chordata</taxon>
        <taxon>Craniata</taxon>
        <taxon>Vertebrata</taxon>
        <taxon>Euteleostomi</taxon>
        <taxon>Amphibia</taxon>
        <taxon>Gymnophiona</taxon>
        <taxon>Geotrypetes</taxon>
    </lineage>
</organism>
<reference evidence="5" key="1">
    <citation type="submission" date="2025-08" db="UniProtKB">
        <authorList>
            <consortium name="RefSeq"/>
        </authorList>
    </citation>
    <scope>IDENTIFICATION</scope>
</reference>
<evidence type="ECO:0000313" key="4">
    <source>
        <dbReference type="Proteomes" id="UP000515159"/>
    </source>
</evidence>
<keyword evidence="2" id="KW-0472">Membrane</keyword>
<keyword evidence="4" id="KW-1185">Reference proteome</keyword>